<organism evidence="2 3">
    <name type="scientific">Chara braunii</name>
    <name type="common">Braun's stonewort</name>
    <dbReference type="NCBI Taxonomy" id="69332"/>
    <lineage>
        <taxon>Eukaryota</taxon>
        <taxon>Viridiplantae</taxon>
        <taxon>Streptophyta</taxon>
        <taxon>Charophyceae</taxon>
        <taxon>Charales</taxon>
        <taxon>Characeae</taxon>
        <taxon>Chara</taxon>
    </lineage>
</organism>
<feature type="compositionally biased region" description="Basic and acidic residues" evidence="1">
    <location>
        <begin position="586"/>
        <end position="595"/>
    </location>
</feature>
<feature type="region of interest" description="Disordered" evidence="1">
    <location>
        <begin position="1"/>
        <end position="20"/>
    </location>
</feature>
<name>A0A388KNY7_CHABU</name>
<gene>
    <name evidence="2" type="ORF">CBR_g9177</name>
</gene>
<dbReference type="Gramene" id="GBG71769">
    <property type="protein sequence ID" value="GBG71769"/>
    <property type="gene ID" value="CBR_g9177"/>
</dbReference>
<feature type="compositionally biased region" description="Gly residues" evidence="1">
    <location>
        <begin position="120"/>
        <end position="177"/>
    </location>
</feature>
<feature type="compositionally biased region" description="Gly residues" evidence="1">
    <location>
        <begin position="89"/>
        <end position="113"/>
    </location>
</feature>
<reference evidence="2 3" key="1">
    <citation type="journal article" date="2018" name="Cell">
        <title>The Chara Genome: Secondary Complexity and Implications for Plant Terrestrialization.</title>
        <authorList>
            <person name="Nishiyama T."/>
            <person name="Sakayama H."/>
            <person name="Vries J.D."/>
            <person name="Buschmann H."/>
            <person name="Saint-Marcoux D."/>
            <person name="Ullrich K.K."/>
            <person name="Haas F.B."/>
            <person name="Vanderstraeten L."/>
            <person name="Becker D."/>
            <person name="Lang D."/>
            <person name="Vosolsobe S."/>
            <person name="Rombauts S."/>
            <person name="Wilhelmsson P.K.I."/>
            <person name="Janitza P."/>
            <person name="Kern R."/>
            <person name="Heyl A."/>
            <person name="Rumpler F."/>
            <person name="Villalobos L.I.A.C."/>
            <person name="Clay J.M."/>
            <person name="Skokan R."/>
            <person name="Toyoda A."/>
            <person name="Suzuki Y."/>
            <person name="Kagoshima H."/>
            <person name="Schijlen E."/>
            <person name="Tajeshwar N."/>
            <person name="Catarino B."/>
            <person name="Hetherington A.J."/>
            <person name="Saltykova A."/>
            <person name="Bonnot C."/>
            <person name="Breuninger H."/>
            <person name="Symeonidi A."/>
            <person name="Radhakrishnan G.V."/>
            <person name="Van Nieuwerburgh F."/>
            <person name="Deforce D."/>
            <person name="Chang C."/>
            <person name="Karol K.G."/>
            <person name="Hedrich R."/>
            <person name="Ulvskov P."/>
            <person name="Glockner G."/>
            <person name="Delwiche C.F."/>
            <person name="Petrasek J."/>
            <person name="Van de Peer Y."/>
            <person name="Friml J."/>
            <person name="Beilby M."/>
            <person name="Dolan L."/>
            <person name="Kohara Y."/>
            <person name="Sugano S."/>
            <person name="Fujiyama A."/>
            <person name="Delaux P.-M."/>
            <person name="Quint M."/>
            <person name="TheiBen G."/>
            <person name="Hagemann M."/>
            <person name="Harholt J."/>
            <person name="Dunand C."/>
            <person name="Zachgo S."/>
            <person name="Langdale J."/>
            <person name="Maumus F."/>
            <person name="Straeten D.V.D."/>
            <person name="Gould S.B."/>
            <person name="Rensing S.A."/>
        </authorList>
    </citation>
    <scope>NUCLEOTIDE SEQUENCE [LARGE SCALE GENOMIC DNA]</scope>
    <source>
        <strain evidence="2 3">S276</strain>
    </source>
</reference>
<evidence type="ECO:0000313" key="2">
    <source>
        <dbReference type="EMBL" id="GBG71769.1"/>
    </source>
</evidence>
<comment type="caution">
    <text evidence="2">The sequence shown here is derived from an EMBL/GenBank/DDBJ whole genome shotgun (WGS) entry which is preliminary data.</text>
</comment>
<dbReference type="EMBL" id="BFEA01000153">
    <property type="protein sequence ID" value="GBG71769.1"/>
    <property type="molecule type" value="Genomic_DNA"/>
</dbReference>
<dbReference type="AlphaFoldDB" id="A0A388KNY7"/>
<feature type="region of interest" description="Disordered" evidence="1">
    <location>
        <begin position="73"/>
        <end position="209"/>
    </location>
</feature>
<evidence type="ECO:0000256" key="1">
    <source>
        <dbReference type="SAM" id="MobiDB-lite"/>
    </source>
</evidence>
<evidence type="ECO:0000313" key="3">
    <source>
        <dbReference type="Proteomes" id="UP000265515"/>
    </source>
</evidence>
<protein>
    <submittedName>
        <fullName evidence="2">Uncharacterized protein</fullName>
    </submittedName>
</protein>
<feature type="region of interest" description="Disordered" evidence="1">
    <location>
        <begin position="552"/>
        <end position="595"/>
    </location>
</feature>
<feature type="region of interest" description="Disordered" evidence="1">
    <location>
        <begin position="416"/>
        <end position="515"/>
    </location>
</feature>
<feature type="compositionally biased region" description="Basic and acidic residues" evidence="1">
    <location>
        <begin position="416"/>
        <end position="428"/>
    </location>
</feature>
<feature type="compositionally biased region" description="Basic and acidic residues" evidence="1">
    <location>
        <begin position="191"/>
        <end position="209"/>
    </location>
</feature>
<accession>A0A388KNY7</accession>
<dbReference type="Proteomes" id="UP000265515">
    <property type="component" value="Unassembled WGS sequence"/>
</dbReference>
<feature type="compositionally biased region" description="Basic and acidic residues" evidence="1">
    <location>
        <begin position="655"/>
        <end position="668"/>
    </location>
</feature>
<feature type="compositionally biased region" description="Basic residues" evidence="1">
    <location>
        <begin position="178"/>
        <end position="190"/>
    </location>
</feature>
<feature type="region of interest" description="Disordered" evidence="1">
    <location>
        <begin position="655"/>
        <end position="675"/>
    </location>
</feature>
<sequence>MNEPDGKWSRRNKLGAAPFNKKAREALVEHLSVMNPKRRLSDVNAYAGQKLDELYHNKMPEFRAPFYTLETAPSRSTDCRMPQPLSGGQHPGGGGGGDEGDGGGDGGDGSGSHGGDDGGDVSGSHGGGDGGDGSGSVGGGEGGDGSRSPGKGSGEKGSGGKGSGGKESGGMGSGGKGSGRKGSGRNRRAFGSHESRETDSHCVGNRDSDMRDEVALKSYQVRVDSHLSARTLFSNVEESSSHHTQPTSPLHNTLLLRLLEKGERLLHTETCAEQQNHSLAGIASSFCLEARMPALRRSESASVSSLSSGKRRKLRIKSELLTASCGPSASRARRKVRTDSELLMSPCRPSVSSAPHATVLQSQENVRSNPPHLQLGTVFPCSPPFSYVETQDWKSRKMLEGLAAGVLETGGSEYERHASERVSVDFETKSTSAPGKEELSSGAHVQEYSSSRERGALTGSACSAARRGDSTVDDSQSVEGARCRSVGTGASERECQASEGASIDLESKSTTSLGVEELSQEAHALQREEDTQHWPAREVLKGVDAGVLETGASEHERQASGGASVDSESKSTATPGEEELSQEAHALQREEETQHWPAREVLKGLDARVLVTGTYEEVLHSRSVVATMQEGDVKGGEELVVEGGEVAVDVQMDPARKDHDSPSTRCGEEEGDRASVLSTGREMVLHEAIELGSESTATELVSDSTVAEVQNVESSVDIGTVARQEGDLP</sequence>
<keyword evidence="3" id="KW-1185">Reference proteome</keyword>
<proteinExistence type="predicted"/>